<evidence type="ECO:0008006" key="7">
    <source>
        <dbReference type="Google" id="ProtNLM"/>
    </source>
</evidence>
<evidence type="ECO:0000256" key="1">
    <source>
        <dbReference type="ARBA" id="ARBA00001947"/>
    </source>
</evidence>
<gene>
    <name evidence="5" type="ORF">A2160_00375</name>
</gene>
<organism evidence="5 6">
    <name type="scientific">Candidatus Beckwithbacteria bacterium RBG_13_42_9</name>
    <dbReference type="NCBI Taxonomy" id="1797457"/>
    <lineage>
        <taxon>Bacteria</taxon>
        <taxon>Candidatus Beckwithiibacteriota</taxon>
    </lineage>
</organism>
<keyword evidence="2" id="KW-0645">Protease</keyword>
<dbReference type="Proteomes" id="UP000177006">
    <property type="component" value="Unassembled WGS sequence"/>
</dbReference>
<dbReference type="PANTHER" id="PTHR31817:SF0">
    <property type="entry name" value="CHROMOSOME UNDETERMINED SCAFFOLD_67, WHOLE GENOME SHOTGUN SEQUENCE"/>
    <property type="match status" value="1"/>
</dbReference>
<evidence type="ECO:0000256" key="2">
    <source>
        <dbReference type="ARBA" id="ARBA00022670"/>
    </source>
</evidence>
<proteinExistence type="predicted"/>
<evidence type="ECO:0000313" key="6">
    <source>
        <dbReference type="Proteomes" id="UP000177006"/>
    </source>
</evidence>
<keyword evidence="3" id="KW-0378">Hydrolase</keyword>
<dbReference type="InterPro" id="IPR012548">
    <property type="entry name" value="MATCAP"/>
</dbReference>
<dbReference type="GO" id="GO:0006508">
    <property type="term" value="P:proteolysis"/>
    <property type="evidence" value="ECO:0007669"/>
    <property type="project" value="UniProtKB-KW"/>
</dbReference>
<keyword evidence="4" id="KW-0482">Metalloprotease</keyword>
<dbReference type="PANTHER" id="PTHR31817">
    <property type="match status" value="1"/>
</dbReference>
<dbReference type="GO" id="GO:0008237">
    <property type="term" value="F:metallopeptidase activity"/>
    <property type="evidence" value="ECO:0007669"/>
    <property type="project" value="UniProtKB-KW"/>
</dbReference>
<name>A0A1F5E542_9BACT</name>
<dbReference type="EMBL" id="MEZK01000021">
    <property type="protein sequence ID" value="OGD62512.1"/>
    <property type="molecule type" value="Genomic_DNA"/>
</dbReference>
<comment type="caution">
    <text evidence="5">The sequence shown here is derived from an EMBL/GenBank/DDBJ whole genome shotgun (WGS) entry which is preliminary data.</text>
</comment>
<dbReference type="SMART" id="SM01154">
    <property type="entry name" value="DUF1704"/>
    <property type="match status" value="1"/>
</dbReference>
<comment type="cofactor">
    <cofactor evidence="1">
        <name>Zn(2+)</name>
        <dbReference type="ChEBI" id="CHEBI:29105"/>
    </cofactor>
</comment>
<protein>
    <recommendedName>
        <fullName evidence="7">DUF1704 domain-containing protein</fullName>
    </recommendedName>
</protein>
<reference evidence="5 6" key="1">
    <citation type="journal article" date="2016" name="Nat. Commun.">
        <title>Thousands of microbial genomes shed light on interconnected biogeochemical processes in an aquifer system.</title>
        <authorList>
            <person name="Anantharaman K."/>
            <person name="Brown C.T."/>
            <person name="Hug L.A."/>
            <person name="Sharon I."/>
            <person name="Castelle C.J."/>
            <person name="Probst A.J."/>
            <person name="Thomas B.C."/>
            <person name="Singh A."/>
            <person name="Wilkins M.J."/>
            <person name="Karaoz U."/>
            <person name="Brodie E.L."/>
            <person name="Williams K.H."/>
            <person name="Hubbard S.S."/>
            <person name="Banfield J.F."/>
        </authorList>
    </citation>
    <scope>NUCLEOTIDE SEQUENCE [LARGE SCALE GENOMIC DNA]</scope>
</reference>
<evidence type="ECO:0000256" key="3">
    <source>
        <dbReference type="ARBA" id="ARBA00022801"/>
    </source>
</evidence>
<evidence type="ECO:0000256" key="4">
    <source>
        <dbReference type="ARBA" id="ARBA00023049"/>
    </source>
</evidence>
<sequence length="360" mass="42094">MMIKDSVDVILWKINNKIKLLNHVKPLNLEEEKQKVFSNFNYNPQFYYSNLSFNPGNLKQILLQLEIKALPISRVLQLKKEELIKEIELCEYIGKSKFTEKSIERYGQPKKQQVSSAKNDLENIVFEKEARTIGTEIIYKVIVRRLRQYGLNWKVEVKDSLADEASAGKTNIIFLRKNLLISKERLMTMIRHEIDCHALKAENGKYQPYKIFNYGFPNYLETEEGQAIYMVNKLGLKTKKIFFPQLRTILIDLALDHSFSFIFQRALEYGLEKEEAWNLCSRIKRGLKDTSLPGAFTKDGVYYPGYLKIKKYLNSNPINSLYLGKVSLELMEEIKKLPNLVKPRYLPLDFSQDVLDDLLN</sequence>
<dbReference type="AlphaFoldDB" id="A0A1F5E542"/>
<dbReference type="GO" id="GO:0080164">
    <property type="term" value="P:regulation of nitric oxide metabolic process"/>
    <property type="evidence" value="ECO:0007669"/>
    <property type="project" value="TreeGrafter"/>
</dbReference>
<evidence type="ECO:0000313" key="5">
    <source>
        <dbReference type="EMBL" id="OGD62512.1"/>
    </source>
</evidence>
<dbReference type="STRING" id="1797457.A2160_00375"/>
<dbReference type="Pfam" id="PF08014">
    <property type="entry name" value="MATCAP"/>
    <property type="match status" value="1"/>
</dbReference>
<accession>A0A1F5E542</accession>